<dbReference type="EMBL" id="MU865542">
    <property type="protein sequence ID" value="KAK4221479.1"/>
    <property type="molecule type" value="Genomic_DNA"/>
</dbReference>
<proteinExistence type="predicted"/>
<feature type="chain" id="PRO_5042967858" description="Secreted protein" evidence="1">
    <location>
        <begin position="22"/>
        <end position="71"/>
    </location>
</feature>
<gene>
    <name evidence="2" type="ORF">QBC38DRAFT_491952</name>
</gene>
<reference evidence="2" key="1">
    <citation type="journal article" date="2023" name="Mol. Phylogenet. Evol.">
        <title>Genome-scale phylogeny and comparative genomics of the fungal order Sordariales.</title>
        <authorList>
            <person name="Hensen N."/>
            <person name="Bonometti L."/>
            <person name="Westerberg I."/>
            <person name="Brannstrom I.O."/>
            <person name="Guillou S."/>
            <person name="Cros-Aarteil S."/>
            <person name="Calhoun S."/>
            <person name="Haridas S."/>
            <person name="Kuo A."/>
            <person name="Mondo S."/>
            <person name="Pangilinan J."/>
            <person name="Riley R."/>
            <person name="LaButti K."/>
            <person name="Andreopoulos B."/>
            <person name="Lipzen A."/>
            <person name="Chen C."/>
            <person name="Yan M."/>
            <person name="Daum C."/>
            <person name="Ng V."/>
            <person name="Clum A."/>
            <person name="Steindorff A."/>
            <person name="Ohm R.A."/>
            <person name="Martin F."/>
            <person name="Silar P."/>
            <person name="Natvig D.O."/>
            <person name="Lalanne C."/>
            <person name="Gautier V."/>
            <person name="Ament-Velasquez S.L."/>
            <person name="Kruys A."/>
            <person name="Hutchinson M.I."/>
            <person name="Powell A.J."/>
            <person name="Barry K."/>
            <person name="Miller A.N."/>
            <person name="Grigoriev I.V."/>
            <person name="Debuchy R."/>
            <person name="Gladieux P."/>
            <person name="Hiltunen Thoren M."/>
            <person name="Johannesson H."/>
        </authorList>
    </citation>
    <scope>NUCLEOTIDE SEQUENCE</scope>
    <source>
        <strain evidence="2">CBS 990.96</strain>
    </source>
</reference>
<name>A0AAN6YLH8_9PEZI</name>
<dbReference type="Proteomes" id="UP001301958">
    <property type="component" value="Unassembled WGS sequence"/>
</dbReference>
<accession>A0AAN6YLH8</accession>
<keyword evidence="3" id="KW-1185">Reference proteome</keyword>
<dbReference type="AlphaFoldDB" id="A0AAN6YLH8"/>
<keyword evidence="1" id="KW-0732">Signal</keyword>
<organism evidence="2 3">
    <name type="scientific">Podospora fimiseda</name>
    <dbReference type="NCBI Taxonomy" id="252190"/>
    <lineage>
        <taxon>Eukaryota</taxon>
        <taxon>Fungi</taxon>
        <taxon>Dikarya</taxon>
        <taxon>Ascomycota</taxon>
        <taxon>Pezizomycotina</taxon>
        <taxon>Sordariomycetes</taxon>
        <taxon>Sordariomycetidae</taxon>
        <taxon>Sordariales</taxon>
        <taxon>Podosporaceae</taxon>
        <taxon>Podospora</taxon>
    </lineage>
</organism>
<evidence type="ECO:0000256" key="1">
    <source>
        <dbReference type="SAM" id="SignalP"/>
    </source>
</evidence>
<evidence type="ECO:0000313" key="2">
    <source>
        <dbReference type="EMBL" id="KAK4221479.1"/>
    </source>
</evidence>
<evidence type="ECO:0008006" key="4">
    <source>
        <dbReference type="Google" id="ProtNLM"/>
    </source>
</evidence>
<comment type="caution">
    <text evidence="2">The sequence shown here is derived from an EMBL/GenBank/DDBJ whole genome shotgun (WGS) entry which is preliminary data.</text>
</comment>
<protein>
    <recommendedName>
        <fullName evidence="4">Secreted protein</fullName>
    </recommendedName>
</protein>
<sequence length="71" mass="7949">MGTPASLLLVLLSVYPHHIFSARSIQHGRHCCRGHRPVFPLVSWFEPTTISFCGYPRPVTLQTAQLSSTFP</sequence>
<feature type="signal peptide" evidence="1">
    <location>
        <begin position="1"/>
        <end position="21"/>
    </location>
</feature>
<reference evidence="2" key="2">
    <citation type="submission" date="2023-05" db="EMBL/GenBank/DDBJ databases">
        <authorList>
            <consortium name="Lawrence Berkeley National Laboratory"/>
            <person name="Steindorff A."/>
            <person name="Hensen N."/>
            <person name="Bonometti L."/>
            <person name="Westerberg I."/>
            <person name="Brannstrom I.O."/>
            <person name="Guillou S."/>
            <person name="Cros-Aarteil S."/>
            <person name="Calhoun S."/>
            <person name="Haridas S."/>
            <person name="Kuo A."/>
            <person name="Mondo S."/>
            <person name="Pangilinan J."/>
            <person name="Riley R."/>
            <person name="Labutti K."/>
            <person name="Andreopoulos B."/>
            <person name="Lipzen A."/>
            <person name="Chen C."/>
            <person name="Yanf M."/>
            <person name="Daum C."/>
            <person name="Ng V."/>
            <person name="Clum A."/>
            <person name="Ohm R."/>
            <person name="Martin F."/>
            <person name="Silar P."/>
            <person name="Natvig D."/>
            <person name="Lalanne C."/>
            <person name="Gautier V."/>
            <person name="Ament-Velasquez S.L."/>
            <person name="Kruys A."/>
            <person name="Hutchinson M.I."/>
            <person name="Powell A.J."/>
            <person name="Barry K."/>
            <person name="Miller A.N."/>
            <person name="Grigoriev I.V."/>
            <person name="Debuchy R."/>
            <person name="Gladieux P."/>
            <person name="Thoren M.H."/>
            <person name="Johannesson H."/>
        </authorList>
    </citation>
    <scope>NUCLEOTIDE SEQUENCE</scope>
    <source>
        <strain evidence="2">CBS 990.96</strain>
    </source>
</reference>
<evidence type="ECO:0000313" key="3">
    <source>
        <dbReference type="Proteomes" id="UP001301958"/>
    </source>
</evidence>